<organism evidence="4 7">
    <name type="scientific">Escherichia marmotae</name>
    <dbReference type="NCBI Taxonomy" id="1499973"/>
    <lineage>
        <taxon>Bacteria</taxon>
        <taxon>Pseudomonadati</taxon>
        <taxon>Pseudomonadota</taxon>
        <taxon>Gammaproteobacteria</taxon>
        <taxon>Enterobacterales</taxon>
        <taxon>Enterobacteriaceae</taxon>
        <taxon>Escherichia</taxon>
    </lineage>
</organism>
<evidence type="ECO:0000313" key="7">
    <source>
        <dbReference type="Proteomes" id="UP000512115"/>
    </source>
</evidence>
<protein>
    <recommendedName>
        <fullName evidence="10">DUF1311 domain-containing protein</fullName>
    </recommendedName>
</protein>
<accession>A0A7H9KAV0</accession>
<evidence type="ECO:0000256" key="1">
    <source>
        <dbReference type="SAM" id="SignalP"/>
    </source>
</evidence>
<evidence type="ECO:0000313" key="2">
    <source>
        <dbReference type="EMBL" id="MDQ9293437.1"/>
    </source>
</evidence>
<evidence type="ECO:0000313" key="8">
    <source>
        <dbReference type="Proteomes" id="UP000512146"/>
    </source>
</evidence>
<feature type="signal peptide" evidence="1">
    <location>
        <begin position="1"/>
        <end position="20"/>
    </location>
</feature>
<keyword evidence="9" id="KW-1185">Reference proteome</keyword>
<dbReference type="Proteomes" id="UP001235723">
    <property type="component" value="Unassembled WGS sequence"/>
</dbReference>
<dbReference type="GeneID" id="86947820"/>
<dbReference type="InterPro" id="IPR052755">
    <property type="entry name" value="Lysozyme_Inhibitor_LprI"/>
</dbReference>
<feature type="chain" id="PRO_5044657720" description="DUF1311 domain-containing protein" evidence="1">
    <location>
        <begin position="21"/>
        <end position="111"/>
    </location>
</feature>
<dbReference type="EMBL" id="JAHCRT010000003">
    <property type="protein sequence ID" value="MDQ9293437.1"/>
    <property type="molecule type" value="Genomic_DNA"/>
</dbReference>
<reference evidence="2 9" key="2">
    <citation type="submission" date="2021-05" db="EMBL/GenBank/DDBJ databases">
        <title>Genome sequence of E. marmotae isolates.</title>
        <authorList>
            <person name="Binsker U."/>
            <person name="Hammerl J.A."/>
        </authorList>
    </citation>
    <scope>NUCLEOTIDE SEQUENCE [LARGE SCALE GENOMIC DNA]</scope>
    <source>
        <strain evidence="2 9">21-MO00586</strain>
    </source>
</reference>
<evidence type="ECO:0008006" key="10">
    <source>
        <dbReference type="Google" id="ProtNLM"/>
    </source>
</evidence>
<evidence type="ECO:0000313" key="9">
    <source>
        <dbReference type="Proteomes" id="UP001235723"/>
    </source>
</evidence>
<dbReference type="AlphaFoldDB" id="A0A7H9KAV0"/>
<proteinExistence type="predicted"/>
<dbReference type="Proteomes" id="UP000512115">
    <property type="component" value="Chromosome"/>
</dbReference>
<dbReference type="Proteomes" id="UP000512146">
    <property type="component" value="Chromosome"/>
</dbReference>
<dbReference type="RefSeq" id="WP_000789899.1">
    <property type="nucleotide sequence ID" value="NZ_ADKG01000011.1"/>
</dbReference>
<dbReference type="Proteomes" id="UP000510862">
    <property type="component" value="Chromosome"/>
</dbReference>
<sequence length="111" mass="12429">MKNILTAFLIITLPAFSATAASFDCRQSHSADEKAICSSHSLNDLDVELSVKYQFLHGLYAMGAAGELHDSQVLWLAERRRCGSDTTCLRKAYKQRLKTLNHLYDAINKPL</sequence>
<keyword evidence="1" id="KW-0732">Signal</keyword>
<dbReference type="EMBL" id="CP056165">
    <property type="protein sequence ID" value="QLX31669.1"/>
    <property type="molecule type" value="Genomic_DNA"/>
</dbReference>
<dbReference type="GO" id="GO:0005576">
    <property type="term" value="C:extracellular region"/>
    <property type="evidence" value="ECO:0007669"/>
    <property type="project" value="TreeGrafter"/>
</dbReference>
<name>A0A7H9KAV0_9ESCH</name>
<dbReference type="EMBL" id="CP058207">
    <property type="protein sequence ID" value="QLP28377.1"/>
    <property type="molecule type" value="Genomic_DNA"/>
</dbReference>
<dbReference type="EMBL" id="CP056159">
    <property type="protein sequence ID" value="QLV02994.1"/>
    <property type="molecule type" value="Genomic_DNA"/>
</dbReference>
<gene>
    <name evidence="3" type="ORF">HV018_17685</name>
    <name evidence="5" type="ORF">HV276_18965</name>
    <name evidence="4" type="ORF">HV284_18940</name>
    <name evidence="2" type="ORF">KJE03_08070</name>
</gene>
<evidence type="ECO:0000313" key="4">
    <source>
        <dbReference type="EMBL" id="QLV02994.1"/>
    </source>
</evidence>
<reference evidence="6 7" key="1">
    <citation type="submission" date="2020-06" db="EMBL/GenBank/DDBJ databases">
        <title>REHAB project genomes.</title>
        <authorList>
            <person name="Shaw L.P."/>
        </authorList>
    </citation>
    <scope>NUCLEOTIDE SEQUENCE [LARGE SCALE GENOMIC DNA]</scope>
    <source>
        <strain evidence="3 6">RHB42-C09</strain>
        <strain evidence="5 8">RHBSTW-00777</strain>
        <strain evidence="4 7">RHBSTW-00814</strain>
    </source>
</reference>
<evidence type="ECO:0000313" key="5">
    <source>
        <dbReference type="EMBL" id="QLX31669.1"/>
    </source>
</evidence>
<dbReference type="PANTHER" id="PTHR37549">
    <property type="entry name" value="LIPOPROTEIN LPRI"/>
    <property type="match status" value="1"/>
</dbReference>
<evidence type="ECO:0000313" key="6">
    <source>
        <dbReference type="Proteomes" id="UP000510862"/>
    </source>
</evidence>
<dbReference type="PANTHER" id="PTHR37549:SF1">
    <property type="entry name" value="LIPOPROTEIN LPRI"/>
    <property type="match status" value="1"/>
</dbReference>
<evidence type="ECO:0000313" key="3">
    <source>
        <dbReference type="EMBL" id="QLP28377.1"/>
    </source>
</evidence>